<accession>A0A9P7UXA6</accession>
<dbReference type="AlphaFoldDB" id="A0A9P7UXA6"/>
<reference evidence="1" key="1">
    <citation type="journal article" date="2021" name="Genome Biol. Evol.">
        <title>The assembled and annotated genome of the fairy-ring fungus Marasmius oreades.</title>
        <authorList>
            <person name="Hiltunen M."/>
            <person name="Ament-Velasquez S.L."/>
            <person name="Johannesson H."/>
        </authorList>
    </citation>
    <scope>NUCLEOTIDE SEQUENCE</scope>
    <source>
        <strain evidence="1">03SP1</strain>
    </source>
</reference>
<comment type="caution">
    <text evidence="1">The sequence shown here is derived from an EMBL/GenBank/DDBJ whole genome shotgun (WGS) entry which is preliminary data.</text>
</comment>
<evidence type="ECO:0000313" key="1">
    <source>
        <dbReference type="EMBL" id="KAG7096352.1"/>
    </source>
</evidence>
<dbReference type="RefSeq" id="XP_043012822.1">
    <property type="nucleotide sequence ID" value="XM_043148230.1"/>
</dbReference>
<protein>
    <submittedName>
        <fullName evidence="1">Uncharacterized protein</fullName>
    </submittedName>
</protein>
<name>A0A9P7UXA6_9AGAR</name>
<evidence type="ECO:0000313" key="2">
    <source>
        <dbReference type="Proteomes" id="UP001049176"/>
    </source>
</evidence>
<dbReference type="Proteomes" id="UP001049176">
    <property type="component" value="Chromosome 2"/>
</dbReference>
<gene>
    <name evidence="1" type="ORF">E1B28_003796</name>
</gene>
<sequence>MTTCVLPIVSMDEQVNVAVVRLSSTTEGFGIGKYEARDYRERLLKHVGERFIQTVSQTGPEAGLKAWQEFQQFSQTQ</sequence>
<organism evidence="1 2">
    <name type="scientific">Marasmius oreades</name>
    <name type="common">fairy-ring Marasmius</name>
    <dbReference type="NCBI Taxonomy" id="181124"/>
    <lineage>
        <taxon>Eukaryota</taxon>
        <taxon>Fungi</taxon>
        <taxon>Dikarya</taxon>
        <taxon>Basidiomycota</taxon>
        <taxon>Agaricomycotina</taxon>
        <taxon>Agaricomycetes</taxon>
        <taxon>Agaricomycetidae</taxon>
        <taxon>Agaricales</taxon>
        <taxon>Marasmiineae</taxon>
        <taxon>Marasmiaceae</taxon>
        <taxon>Marasmius</taxon>
    </lineage>
</organism>
<proteinExistence type="predicted"/>
<keyword evidence="2" id="KW-1185">Reference proteome</keyword>
<dbReference type="KEGG" id="more:E1B28_003796"/>
<dbReference type="GeneID" id="66072872"/>
<dbReference type="EMBL" id="CM032182">
    <property type="protein sequence ID" value="KAG7096352.1"/>
    <property type="molecule type" value="Genomic_DNA"/>
</dbReference>